<organism evidence="1 2">
    <name type="scientific">Methylocaldum szegediense</name>
    <dbReference type="NCBI Taxonomy" id="73780"/>
    <lineage>
        <taxon>Bacteria</taxon>
        <taxon>Pseudomonadati</taxon>
        <taxon>Pseudomonadota</taxon>
        <taxon>Gammaproteobacteria</taxon>
        <taxon>Methylococcales</taxon>
        <taxon>Methylococcaceae</taxon>
        <taxon>Methylocaldum</taxon>
    </lineage>
</organism>
<evidence type="ECO:0000313" key="1">
    <source>
        <dbReference type="EMBL" id="CAI8766463.1"/>
    </source>
</evidence>
<proteinExistence type="predicted"/>
<evidence type="ECO:0000313" key="2">
    <source>
        <dbReference type="Proteomes" id="UP001162030"/>
    </source>
</evidence>
<reference evidence="1 2" key="1">
    <citation type="submission" date="2023-03" db="EMBL/GenBank/DDBJ databases">
        <authorList>
            <person name="Pearce D."/>
        </authorList>
    </citation>
    <scope>NUCLEOTIDE SEQUENCE [LARGE SCALE GENOMIC DNA]</scope>
    <source>
        <strain evidence="1">Msz</strain>
    </source>
</reference>
<dbReference type="EMBL" id="OX458333">
    <property type="protein sequence ID" value="CAI8766463.1"/>
    <property type="molecule type" value="Genomic_DNA"/>
</dbReference>
<protein>
    <submittedName>
        <fullName evidence="1">Uncharacterized protein</fullName>
    </submittedName>
</protein>
<keyword evidence="2" id="KW-1185">Reference proteome</keyword>
<sequence>MQIDDSWLTLTRWPARLQGIVNLRRTMRALKKGGLRPASCLRREVKLRNNRLESDYGILGFSRFPLSNGRLLLREFARAYFQLRPGDTDGKGVTGAVRKGVLLCGGRKQEPYPRDSGRLNATPERGRILGPSGRGECQTVNNVDRMAAIRKREDYSEHPDISPFLNLIRTARFARRCEKK</sequence>
<accession>A0ABM9HYB0</accession>
<gene>
    <name evidence="1" type="ORF">MSZNOR_0943</name>
</gene>
<name>A0ABM9HYB0_9GAMM</name>
<dbReference type="Proteomes" id="UP001162030">
    <property type="component" value="Chromosome"/>
</dbReference>